<dbReference type="InterPro" id="IPR022742">
    <property type="entry name" value="Hydrolase_4"/>
</dbReference>
<feature type="domain" description="Serine aminopeptidase S33" evidence="2">
    <location>
        <begin position="63"/>
        <end position="315"/>
    </location>
</feature>
<proteinExistence type="predicted"/>
<dbReference type="InterPro" id="IPR050228">
    <property type="entry name" value="Carboxylesterase_BioH"/>
</dbReference>
<dbReference type="EMBL" id="FOWE01000002">
    <property type="protein sequence ID" value="SFO00747.1"/>
    <property type="molecule type" value="Genomic_DNA"/>
</dbReference>
<dbReference type="PANTHER" id="PTHR43194:SF2">
    <property type="entry name" value="PEROXISOMAL MEMBRANE PROTEIN LPX1"/>
    <property type="match status" value="1"/>
</dbReference>
<dbReference type="Proteomes" id="UP000183642">
    <property type="component" value="Unassembled WGS sequence"/>
</dbReference>
<organism evidence="3 4">
    <name type="scientific">Geodermatophilus obscurus</name>
    <dbReference type="NCBI Taxonomy" id="1861"/>
    <lineage>
        <taxon>Bacteria</taxon>
        <taxon>Bacillati</taxon>
        <taxon>Actinomycetota</taxon>
        <taxon>Actinomycetes</taxon>
        <taxon>Geodermatophilales</taxon>
        <taxon>Geodermatophilaceae</taxon>
        <taxon>Geodermatophilus</taxon>
    </lineage>
</organism>
<dbReference type="SUPFAM" id="SSF53474">
    <property type="entry name" value="alpha/beta-Hydrolases"/>
    <property type="match status" value="1"/>
</dbReference>
<dbReference type="Gene3D" id="3.40.50.1820">
    <property type="entry name" value="alpha/beta hydrolase"/>
    <property type="match status" value="1"/>
</dbReference>
<feature type="region of interest" description="Disordered" evidence="1">
    <location>
        <begin position="24"/>
        <end position="43"/>
    </location>
</feature>
<feature type="compositionally biased region" description="Pro residues" evidence="1">
    <location>
        <begin position="28"/>
        <end position="40"/>
    </location>
</feature>
<accession>A0A1I5DNL7</accession>
<dbReference type="InterPro" id="IPR029058">
    <property type="entry name" value="AB_hydrolase_fold"/>
</dbReference>
<protein>
    <submittedName>
        <fullName evidence="3">Pimeloyl-ACP methyl ester carboxylesterase</fullName>
    </submittedName>
</protein>
<evidence type="ECO:0000259" key="2">
    <source>
        <dbReference type="Pfam" id="PF12146"/>
    </source>
</evidence>
<evidence type="ECO:0000313" key="4">
    <source>
        <dbReference type="Proteomes" id="UP000183642"/>
    </source>
</evidence>
<sequence>MRTSITIAGAAVLAAGAAVARRRAARPAPSPAAAPEPPPQGRVRTVTTEDGLELHVEEFGAEQPVATVVLAHGYVQSSRLWAGQVRDLLAARPDLRVVTYDHRGHGRSGPTTRDRATIEVLGRDMARVVEEVAPAGPVVVAGHSMGGMTLMALAEQRPDLLGERVVGVAFVGTSSGGLDAVTYGLPRPVARVVEKLLPVLNERAVRAERAGRPRVVGPLDMKLIFSGTADAADVAAAMDVHRACSAETVAAFLPTFSDHDRARALEALAEVPALVAVGDADRLCPVEHSRAIADALPMAELAVYPGVGHMVQLERRAEVSRRLLALVDRALARASASVDVVP</sequence>
<dbReference type="OrthoDB" id="5422338at2"/>
<dbReference type="Pfam" id="PF12146">
    <property type="entry name" value="Hydrolase_4"/>
    <property type="match status" value="1"/>
</dbReference>
<evidence type="ECO:0000313" key="3">
    <source>
        <dbReference type="EMBL" id="SFO00747.1"/>
    </source>
</evidence>
<keyword evidence="4" id="KW-1185">Reference proteome</keyword>
<gene>
    <name evidence="3" type="ORF">SAMN05660359_00916</name>
</gene>
<dbReference type="AlphaFoldDB" id="A0A1I5DNL7"/>
<dbReference type="PANTHER" id="PTHR43194">
    <property type="entry name" value="HYDROLASE ALPHA/BETA FOLD FAMILY"/>
    <property type="match status" value="1"/>
</dbReference>
<reference evidence="4" key="1">
    <citation type="submission" date="2016-10" db="EMBL/GenBank/DDBJ databases">
        <authorList>
            <person name="Varghese N."/>
            <person name="Submissions S."/>
        </authorList>
    </citation>
    <scope>NUCLEOTIDE SEQUENCE [LARGE SCALE GENOMIC DNA]</scope>
    <source>
        <strain evidence="4">DSM 43161</strain>
    </source>
</reference>
<name>A0A1I5DNL7_9ACTN</name>
<evidence type="ECO:0000256" key="1">
    <source>
        <dbReference type="SAM" id="MobiDB-lite"/>
    </source>
</evidence>
<dbReference type="RefSeq" id="WP_143108019.1">
    <property type="nucleotide sequence ID" value="NZ_FOWE01000002.1"/>
</dbReference>